<dbReference type="Pfam" id="PF03797">
    <property type="entry name" value="Autotransporter"/>
    <property type="match status" value="1"/>
</dbReference>
<dbReference type="Gene3D" id="2.40.128.130">
    <property type="entry name" value="Autotransporter beta-domain"/>
    <property type="match status" value="1"/>
</dbReference>
<organism evidence="3 4">
    <name type="scientific">Pseudomonas protegens</name>
    <dbReference type="NCBI Taxonomy" id="380021"/>
    <lineage>
        <taxon>Bacteria</taxon>
        <taxon>Pseudomonadati</taxon>
        <taxon>Pseudomonadota</taxon>
        <taxon>Gammaproteobacteria</taxon>
        <taxon>Pseudomonadales</taxon>
        <taxon>Pseudomonadaceae</taxon>
        <taxon>Pseudomonas</taxon>
    </lineage>
</organism>
<feature type="domain" description="Autotransporter" evidence="2">
    <location>
        <begin position="78"/>
        <end position="325"/>
    </location>
</feature>
<dbReference type="InterPro" id="IPR036709">
    <property type="entry name" value="Autotransporte_beta_dom_sf"/>
</dbReference>
<dbReference type="PROSITE" id="PS51208">
    <property type="entry name" value="AUTOTRANSPORTER"/>
    <property type="match status" value="1"/>
</dbReference>
<dbReference type="RefSeq" id="WP_110653231.1">
    <property type="nucleotide sequence ID" value="NZ_JAINDD010000002.1"/>
</dbReference>
<dbReference type="InterPro" id="IPR006315">
    <property type="entry name" value="OM_autotransptr_brl_dom"/>
</dbReference>
<dbReference type="GO" id="GO:0019867">
    <property type="term" value="C:outer membrane"/>
    <property type="evidence" value="ECO:0007669"/>
    <property type="project" value="InterPro"/>
</dbReference>
<dbReference type="NCBIfam" id="TIGR01414">
    <property type="entry name" value="autotrans_barl"/>
    <property type="match status" value="1"/>
</dbReference>
<evidence type="ECO:0000259" key="2">
    <source>
        <dbReference type="PROSITE" id="PS51208"/>
    </source>
</evidence>
<feature type="chain" id="PRO_5040411539" evidence="1">
    <location>
        <begin position="31"/>
        <end position="325"/>
    </location>
</feature>
<gene>
    <name evidence="3" type="ORF">DMX08_25490</name>
</gene>
<dbReference type="InterPro" id="IPR005546">
    <property type="entry name" value="Autotransporte_beta"/>
</dbReference>
<evidence type="ECO:0000313" key="4">
    <source>
        <dbReference type="Proteomes" id="UP000248188"/>
    </source>
</evidence>
<sequence>MNTSLTSSPLPFALCSLYTSLLLCSMEVAASPGEDTDNTGYPSTLSSLPISAPPLGSPRPSDFAVLDRPGLPTHLEVGYLALPGAGGEPRKGPLLYSIQNNGTTQQIGLLSTPNTYTLTQGSAPSTVNDPRNAGLSVQGQGLGAFWRLQGAEGWHLDMSASGGRVSGFSRNEQGRGMTTEGNAMTFSVQGGVAIGLSDNWVIEPQAQVINQRIRLDGGNSSNDLNAWSGRVGARLQGRYDVHGLPLEPYVRTNLWHTVYSGETLSLDQVDKISSSRKSSTVEVGLGLVARVTPAVSLYVSADYSSDVDDNDLNGLIGSLGVRMRW</sequence>
<protein>
    <submittedName>
        <fullName evidence="3">Autotransporter outer membrane beta-barrel domain-containing protein</fullName>
    </submittedName>
</protein>
<dbReference type="Proteomes" id="UP000248188">
    <property type="component" value="Unassembled WGS sequence"/>
</dbReference>
<dbReference type="EMBL" id="QJRN01000018">
    <property type="protein sequence ID" value="PYC31316.1"/>
    <property type="molecule type" value="Genomic_DNA"/>
</dbReference>
<feature type="signal peptide" evidence="1">
    <location>
        <begin position="1"/>
        <end position="30"/>
    </location>
</feature>
<name>A0A9Q6N671_9PSED</name>
<reference evidence="3 4" key="1">
    <citation type="submission" date="2018-06" db="EMBL/GenBank/DDBJ databases">
        <title>Pseudomonas diversity within urban Lake Michigan freshwaters.</title>
        <authorList>
            <person name="Batrich M."/>
            <person name="Hatzopoulos T."/>
            <person name="Putonti C."/>
        </authorList>
    </citation>
    <scope>NUCLEOTIDE SEQUENCE [LARGE SCALE GENOMIC DNA]</scope>
    <source>
        <strain evidence="3 4">MB-090624</strain>
    </source>
</reference>
<evidence type="ECO:0000256" key="1">
    <source>
        <dbReference type="SAM" id="SignalP"/>
    </source>
</evidence>
<accession>A0A9Q6N671</accession>
<keyword evidence="1" id="KW-0732">Signal</keyword>
<comment type="caution">
    <text evidence="3">The sequence shown here is derived from an EMBL/GenBank/DDBJ whole genome shotgun (WGS) entry which is preliminary data.</text>
</comment>
<dbReference type="SMART" id="SM00869">
    <property type="entry name" value="Autotransporter"/>
    <property type="match status" value="1"/>
</dbReference>
<dbReference type="SUPFAM" id="SSF103515">
    <property type="entry name" value="Autotransporter"/>
    <property type="match status" value="1"/>
</dbReference>
<proteinExistence type="predicted"/>
<evidence type="ECO:0000313" key="3">
    <source>
        <dbReference type="EMBL" id="PYC31316.1"/>
    </source>
</evidence>
<dbReference type="AlphaFoldDB" id="A0A9Q6N671"/>